<dbReference type="AlphaFoldDB" id="A0A830GXZ4"/>
<proteinExistence type="inferred from homology"/>
<dbReference type="PANTHER" id="PTHR11441:SF0">
    <property type="entry name" value="THYMIDINE KINASE, CYTOSOLIC"/>
    <property type="match status" value="1"/>
</dbReference>
<accession>A0A830GXZ4</accession>
<keyword evidence="8" id="KW-0479">Metal-binding</keyword>
<dbReference type="InterPro" id="IPR027417">
    <property type="entry name" value="P-loop_NTPase"/>
</dbReference>
<sequence length="214" mass="24161">MVGSFEVIIGPMFSGKTEELIRRLRRYEIGKRRTHLFAPSNSRGRYGSEDEWRSLGGLRYRNVSFIPANNEGVREMMEETARNGYEVVGIDEVQFFTLEEEMSIMEAIRALNGAGVDVIAAGLNMDFRGEPFGGMGQLIAIADKVTQLTAVCDICGREAYYTQRLINGEPAPYDSPLVLIGSRETYQARCKEHHLVPNAKANRYEGLFRNRQAR</sequence>
<protein>
    <recommendedName>
        <fullName evidence="2 8">Thymidine kinase</fullName>
        <ecNumber evidence="2 8">2.7.1.21</ecNumber>
    </recommendedName>
</protein>
<dbReference type="RefSeq" id="WP_229657718.1">
    <property type="nucleotide sequence ID" value="NZ_BMNL01000003.1"/>
</dbReference>
<reference evidence="11" key="2">
    <citation type="submission" date="2020-09" db="EMBL/GenBank/DDBJ databases">
        <authorList>
            <person name="Sun Q."/>
            <person name="Ohkuma M."/>
        </authorList>
    </citation>
    <scope>NUCLEOTIDE SEQUENCE</scope>
    <source>
        <strain evidence="11">JCM 10088</strain>
    </source>
</reference>
<dbReference type="GO" id="GO:0004797">
    <property type="term" value="F:thymidine kinase activity"/>
    <property type="evidence" value="ECO:0007669"/>
    <property type="project" value="UniProtKB-UniRule"/>
</dbReference>
<dbReference type="GO" id="GO:0005737">
    <property type="term" value="C:cytoplasm"/>
    <property type="evidence" value="ECO:0007669"/>
    <property type="project" value="UniProtKB-SubCell"/>
</dbReference>
<dbReference type="Pfam" id="PF00265">
    <property type="entry name" value="TK"/>
    <property type="match status" value="1"/>
</dbReference>
<dbReference type="Gene3D" id="3.30.60.20">
    <property type="match status" value="1"/>
</dbReference>
<comment type="catalytic activity">
    <reaction evidence="8">
        <text>thymidine + ATP = dTMP + ADP + H(+)</text>
        <dbReference type="Rhea" id="RHEA:19129"/>
        <dbReference type="ChEBI" id="CHEBI:15378"/>
        <dbReference type="ChEBI" id="CHEBI:17748"/>
        <dbReference type="ChEBI" id="CHEBI:30616"/>
        <dbReference type="ChEBI" id="CHEBI:63528"/>
        <dbReference type="ChEBI" id="CHEBI:456216"/>
        <dbReference type="EC" id="2.7.1.21"/>
    </reaction>
</comment>
<comment type="similarity">
    <text evidence="1 8">Belongs to the thymidine kinase family.</text>
</comment>
<evidence type="ECO:0000313" key="11">
    <source>
        <dbReference type="EMBL" id="GGP21536.1"/>
    </source>
</evidence>
<feature type="binding site" evidence="10">
    <location>
        <position position="186"/>
    </location>
    <ligand>
        <name>substrate</name>
    </ligand>
</feature>
<dbReference type="GO" id="GO:0005524">
    <property type="term" value="F:ATP binding"/>
    <property type="evidence" value="ECO:0007669"/>
    <property type="project" value="UniProtKB-UniRule"/>
</dbReference>
<comment type="subcellular location">
    <subcellularLocation>
        <location evidence="8">Cytoplasm</location>
    </subcellularLocation>
</comment>
<dbReference type="InterPro" id="IPR001267">
    <property type="entry name" value="Thymidine_kinase"/>
</dbReference>
<evidence type="ECO:0000256" key="5">
    <source>
        <dbReference type="ARBA" id="ARBA00022741"/>
    </source>
</evidence>
<evidence type="ECO:0000256" key="7">
    <source>
        <dbReference type="ARBA" id="ARBA00022840"/>
    </source>
</evidence>
<keyword evidence="8" id="KW-0862">Zinc</keyword>
<dbReference type="InterPro" id="IPR020633">
    <property type="entry name" value="Thymidine_kinase_CS"/>
</dbReference>
<evidence type="ECO:0000256" key="10">
    <source>
        <dbReference type="PIRSR" id="PIRSR035805-2"/>
    </source>
</evidence>
<name>A0A830GXZ4_9CREN</name>
<evidence type="ECO:0000256" key="2">
    <source>
        <dbReference type="ARBA" id="ARBA00012118"/>
    </source>
</evidence>
<feature type="binding site" evidence="8">
    <location>
        <position position="152"/>
    </location>
    <ligand>
        <name>Zn(2+)</name>
        <dbReference type="ChEBI" id="CHEBI:29105"/>
    </ligand>
</feature>
<feature type="binding site" evidence="10">
    <location>
        <begin position="178"/>
        <end position="181"/>
    </location>
    <ligand>
        <name>substrate</name>
    </ligand>
</feature>
<keyword evidence="4 8" id="KW-0808">Transferase</keyword>
<feature type="binding site" evidence="8">
    <location>
        <position position="193"/>
    </location>
    <ligand>
        <name>Zn(2+)</name>
        <dbReference type="ChEBI" id="CHEBI:29105"/>
    </ligand>
</feature>
<dbReference type="EMBL" id="BMNL01000003">
    <property type="protein sequence ID" value="GGP21536.1"/>
    <property type="molecule type" value="Genomic_DNA"/>
</dbReference>
<dbReference type="EC" id="2.7.1.21" evidence="2 8"/>
<feature type="binding site" evidence="8">
    <location>
        <position position="155"/>
    </location>
    <ligand>
        <name>Zn(2+)</name>
        <dbReference type="ChEBI" id="CHEBI:29105"/>
    </ligand>
</feature>
<evidence type="ECO:0000256" key="1">
    <source>
        <dbReference type="ARBA" id="ARBA00007587"/>
    </source>
</evidence>
<feature type="active site" description="Proton acceptor" evidence="8 9">
    <location>
        <position position="92"/>
    </location>
</feature>
<dbReference type="GO" id="GO:0046104">
    <property type="term" value="P:thymidine metabolic process"/>
    <property type="evidence" value="ECO:0007669"/>
    <property type="project" value="TreeGrafter"/>
</dbReference>
<gene>
    <name evidence="8" type="primary">tdk</name>
    <name evidence="11" type="ORF">GCM10007981_13750</name>
</gene>
<keyword evidence="12" id="KW-1185">Reference proteome</keyword>
<keyword evidence="5 8" id="KW-0547">Nucleotide-binding</keyword>
<keyword evidence="8" id="KW-0963">Cytoplasm</keyword>
<dbReference type="HAMAP" id="MF_00124">
    <property type="entry name" value="Thymidine_kinase"/>
    <property type="match status" value="1"/>
</dbReference>
<dbReference type="SUPFAM" id="SSF52540">
    <property type="entry name" value="P-loop containing nucleoside triphosphate hydrolases"/>
    <property type="match status" value="1"/>
</dbReference>
<evidence type="ECO:0000256" key="8">
    <source>
        <dbReference type="HAMAP-Rule" id="MF_00124"/>
    </source>
</evidence>
<keyword evidence="7 8" id="KW-0067">ATP-binding</keyword>
<comment type="caution">
    <text evidence="11">The sequence shown here is derived from an EMBL/GenBank/DDBJ whole genome shotgun (WGS) entry which is preliminary data.</text>
</comment>
<keyword evidence="6 8" id="KW-0418">Kinase</keyword>
<evidence type="ECO:0000256" key="4">
    <source>
        <dbReference type="ARBA" id="ARBA00022679"/>
    </source>
</evidence>
<dbReference type="PIRSF" id="PIRSF035805">
    <property type="entry name" value="TK_cell"/>
    <property type="match status" value="1"/>
</dbReference>
<feature type="binding site" evidence="8">
    <location>
        <position position="190"/>
    </location>
    <ligand>
        <name>Zn(2+)</name>
        <dbReference type="ChEBI" id="CHEBI:29105"/>
    </ligand>
</feature>
<organism evidence="11 12">
    <name type="scientific">Thermocladium modestius</name>
    <dbReference type="NCBI Taxonomy" id="62609"/>
    <lineage>
        <taxon>Archaea</taxon>
        <taxon>Thermoproteota</taxon>
        <taxon>Thermoprotei</taxon>
        <taxon>Thermoproteales</taxon>
        <taxon>Thermoproteaceae</taxon>
        <taxon>Thermocladium</taxon>
    </lineage>
</organism>
<dbReference type="Gene3D" id="3.40.50.300">
    <property type="entry name" value="P-loop containing nucleotide triphosphate hydrolases"/>
    <property type="match status" value="1"/>
</dbReference>
<dbReference type="NCBIfam" id="NF003296">
    <property type="entry name" value="PRK04296.1-1"/>
    <property type="match status" value="1"/>
</dbReference>
<dbReference type="PROSITE" id="PS00603">
    <property type="entry name" value="TK_CELLULAR_TYPE"/>
    <property type="match status" value="1"/>
</dbReference>
<keyword evidence="3 8" id="KW-0237">DNA synthesis</keyword>
<dbReference type="PANTHER" id="PTHR11441">
    <property type="entry name" value="THYMIDINE KINASE"/>
    <property type="match status" value="1"/>
</dbReference>
<dbReference type="GO" id="GO:0071897">
    <property type="term" value="P:DNA biosynthetic process"/>
    <property type="evidence" value="ECO:0007669"/>
    <property type="project" value="UniProtKB-KW"/>
</dbReference>
<dbReference type="Proteomes" id="UP000610960">
    <property type="component" value="Unassembled WGS sequence"/>
</dbReference>
<evidence type="ECO:0000256" key="6">
    <source>
        <dbReference type="ARBA" id="ARBA00022777"/>
    </source>
</evidence>
<dbReference type="GO" id="GO:0008270">
    <property type="term" value="F:zinc ion binding"/>
    <property type="evidence" value="ECO:0007669"/>
    <property type="project" value="UniProtKB-UniRule"/>
</dbReference>
<evidence type="ECO:0000256" key="3">
    <source>
        <dbReference type="ARBA" id="ARBA00022634"/>
    </source>
</evidence>
<reference evidence="11" key="1">
    <citation type="journal article" date="2014" name="Int. J. Syst. Evol. Microbiol.">
        <title>Complete genome sequence of Corynebacterium casei LMG S-19264T (=DSM 44701T), isolated from a smear-ripened cheese.</title>
        <authorList>
            <consortium name="US DOE Joint Genome Institute (JGI-PGF)"/>
            <person name="Walter F."/>
            <person name="Albersmeier A."/>
            <person name="Kalinowski J."/>
            <person name="Ruckert C."/>
        </authorList>
    </citation>
    <scope>NUCLEOTIDE SEQUENCE</scope>
    <source>
        <strain evidence="11">JCM 10088</strain>
    </source>
</reference>
<dbReference type="SUPFAM" id="SSF57716">
    <property type="entry name" value="Glucocorticoid receptor-like (DNA-binding domain)"/>
    <property type="match status" value="1"/>
</dbReference>
<evidence type="ECO:0000313" key="12">
    <source>
        <dbReference type="Proteomes" id="UP000610960"/>
    </source>
</evidence>
<feature type="binding site" evidence="8">
    <location>
        <begin position="10"/>
        <end position="17"/>
    </location>
    <ligand>
        <name>ATP</name>
        <dbReference type="ChEBI" id="CHEBI:30616"/>
    </ligand>
</feature>
<feature type="binding site" evidence="8">
    <location>
        <begin position="91"/>
        <end position="94"/>
    </location>
    <ligand>
        <name>ATP</name>
        <dbReference type="ChEBI" id="CHEBI:30616"/>
    </ligand>
</feature>
<comment type="subunit">
    <text evidence="8">Homotetramer.</text>
</comment>
<evidence type="ECO:0000256" key="9">
    <source>
        <dbReference type="PIRSR" id="PIRSR035805-1"/>
    </source>
</evidence>